<protein>
    <recommendedName>
        <fullName evidence="2">Pyrrolo-quinoline quinone repeat domain-containing protein</fullName>
    </recommendedName>
</protein>
<keyword evidence="1" id="KW-0732">Signal</keyword>
<dbReference type="RefSeq" id="WP_159267785.1">
    <property type="nucleotide sequence ID" value="NZ_CACSIK010000001.1"/>
</dbReference>
<dbReference type="InterPro" id="IPR015943">
    <property type="entry name" value="WD40/YVTN_repeat-like_dom_sf"/>
</dbReference>
<dbReference type="Proteomes" id="UP000439591">
    <property type="component" value="Unassembled WGS sequence"/>
</dbReference>
<gene>
    <name evidence="3" type="ORF">IHBHHGIJ_01162</name>
    <name evidence="4" type="ORF">KFEGEMFD_02902</name>
</gene>
<feature type="domain" description="Pyrrolo-quinoline quinone repeat" evidence="2">
    <location>
        <begin position="350"/>
        <end position="443"/>
    </location>
</feature>
<evidence type="ECO:0000313" key="3">
    <source>
        <dbReference type="EMBL" id="CAA0086931.1"/>
    </source>
</evidence>
<dbReference type="Proteomes" id="UP000435877">
    <property type="component" value="Unassembled WGS sequence"/>
</dbReference>
<dbReference type="AlphaFoldDB" id="A0A5S9N9Z0"/>
<accession>A0A5S9N9Z0</accession>
<evidence type="ECO:0000313" key="6">
    <source>
        <dbReference type="Proteomes" id="UP000439591"/>
    </source>
</evidence>
<dbReference type="InterPro" id="IPR011047">
    <property type="entry name" value="Quinoprotein_ADH-like_sf"/>
</dbReference>
<sequence>MKLTFTQLALTLTIGLAALQSATAQNLREFSLPERTQWKPEGLRGVRATHTAEGDHRFTRSRHSESWNSDEYTIAVGPVFEMDYVADYSGGRMVTTGVTVDSKGNVYGAPLLPGEGDAASFVAWDGKDGSQRFLISSKDGGRAGAVPLIMNDPNNAEREIVYGATRGEAVAFTTEGEVLWRTASKIKRIEGDLRNWGPNYHRQLDALISVTSDGLVWMVDRVSGELLLDEPFQLPGSPSPKSSLPLPPSVLEKVYQELKPLIPGAALDPNFSIGEFIDILIGSSIQVANFFSIDPRTGRIWFAGTSPDEVDGKVDGVSEYGGLYGVDVHRRDGSLELEIACRADFPGGTGTTASMNADGTRIYLSDGFGEALAVDTSNCETLWTVGLGAPAVASPGISVDNNEIFIGAGDQAAKIIDRGDHGEIAWVTKLDMYENLPKGWFNMAMLNNSPVANGVVIQAGAGPKLPGTKITVAAVAGMGLLDRETGELRWFAEGDEESVGANTVFADGSIGSSNSPIRRAIARAIVGVGEPLRGGYTKFRVARHDLLLRDAACAGADRDRRAMTIQFDQPEGAAQDVDQVNDVLIQQALTAGPIAVADKDLSAEDWKVTEKRLGRAEFWHGTWQFLRSFAPRSILNFTLKKSTENLEDVCTDLESRGKA</sequence>
<feature type="signal peptide" evidence="1">
    <location>
        <begin position="1"/>
        <end position="24"/>
    </location>
</feature>
<proteinExistence type="predicted"/>
<reference evidence="5 6" key="1">
    <citation type="submission" date="2019-11" db="EMBL/GenBank/DDBJ databases">
        <authorList>
            <person name="Holert J."/>
        </authorList>
    </citation>
    <scope>NUCLEOTIDE SEQUENCE [LARGE SCALE GENOMIC DNA]</scope>
    <source>
        <strain evidence="4">BC3_2A</strain>
        <strain evidence="3">SB11_1A</strain>
    </source>
</reference>
<dbReference type="EMBL" id="CACSIM010000005">
    <property type="protein sequence ID" value="CAA0113785.1"/>
    <property type="molecule type" value="Genomic_DNA"/>
</dbReference>
<evidence type="ECO:0000313" key="4">
    <source>
        <dbReference type="EMBL" id="CAA0113785.1"/>
    </source>
</evidence>
<feature type="chain" id="PRO_5036150409" description="Pyrrolo-quinoline quinone repeat domain-containing protein" evidence="1">
    <location>
        <begin position="25"/>
        <end position="659"/>
    </location>
</feature>
<evidence type="ECO:0000313" key="5">
    <source>
        <dbReference type="Proteomes" id="UP000435877"/>
    </source>
</evidence>
<dbReference type="EMBL" id="CACSIK010000001">
    <property type="protein sequence ID" value="CAA0086931.1"/>
    <property type="molecule type" value="Genomic_DNA"/>
</dbReference>
<evidence type="ECO:0000256" key="1">
    <source>
        <dbReference type="SAM" id="SignalP"/>
    </source>
</evidence>
<keyword evidence="5" id="KW-1185">Reference proteome</keyword>
<dbReference type="InterPro" id="IPR002372">
    <property type="entry name" value="PQQ_rpt_dom"/>
</dbReference>
<dbReference type="Pfam" id="PF13360">
    <property type="entry name" value="PQQ_2"/>
    <property type="match status" value="1"/>
</dbReference>
<dbReference type="SUPFAM" id="SSF50998">
    <property type="entry name" value="Quinoprotein alcohol dehydrogenase-like"/>
    <property type="match status" value="2"/>
</dbReference>
<evidence type="ECO:0000259" key="2">
    <source>
        <dbReference type="Pfam" id="PF13360"/>
    </source>
</evidence>
<dbReference type="Gene3D" id="2.130.10.10">
    <property type="entry name" value="YVTN repeat-like/Quinoprotein amine dehydrogenase"/>
    <property type="match status" value="2"/>
</dbReference>
<dbReference type="OrthoDB" id="6189277at2"/>
<name>A0A5S9N9Z0_9GAMM</name>
<organism evidence="3 5">
    <name type="scientific">Zhongshania aliphaticivorans</name>
    <dbReference type="NCBI Taxonomy" id="1470434"/>
    <lineage>
        <taxon>Bacteria</taxon>
        <taxon>Pseudomonadati</taxon>
        <taxon>Pseudomonadota</taxon>
        <taxon>Gammaproteobacteria</taxon>
        <taxon>Cellvibrionales</taxon>
        <taxon>Spongiibacteraceae</taxon>
        <taxon>Zhongshania</taxon>
    </lineage>
</organism>